<evidence type="ECO:0000256" key="2">
    <source>
        <dbReference type="SAM" id="Phobius"/>
    </source>
</evidence>
<dbReference type="KEGG" id="git:C6V83_07770"/>
<accession>A0A2S0KEU2</accession>
<dbReference type="RefSeq" id="WP_105941915.1">
    <property type="nucleotide sequence ID" value="NZ_CP027433.1"/>
</dbReference>
<dbReference type="EMBL" id="CP027433">
    <property type="protein sequence ID" value="AVM00184.1"/>
    <property type="molecule type" value="Genomic_DNA"/>
</dbReference>
<dbReference type="Proteomes" id="UP000239814">
    <property type="component" value="Chromosome"/>
</dbReference>
<protein>
    <submittedName>
        <fullName evidence="3">Uncharacterized protein</fullName>
    </submittedName>
</protein>
<gene>
    <name evidence="3" type="ORF">C6V83_07770</name>
</gene>
<keyword evidence="2" id="KW-0812">Transmembrane</keyword>
<name>A0A2S0KEU2_9ACTN</name>
<organism evidence="3 4">
    <name type="scientific">Gordonia iterans</name>
    <dbReference type="NCBI Taxonomy" id="1004901"/>
    <lineage>
        <taxon>Bacteria</taxon>
        <taxon>Bacillati</taxon>
        <taxon>Actinomycetota</taxon>
        <taxon>Actinomycetes</taxon>
        <taxon>Mycobacteriales</taxon>
        <taxon>Gordoniaceae</taxon>
        <taxon>Gordonia</taxon>
    </lineage>
</organism>
<evidence type="ECO:0000313" key="4">
    <source>
        <dbReference type="Proteomes" id="UP000239814"/>
    </source>
</evidence>
<feature type="compositionally biased region" description="Basic and acidic residues" evidence="1">
    <location>
        <begin position="518"/>
        <end position="527"/>
    </location>
</feature>
<proteinExistence type="predicted"/>
<feature type="region of interest" description="Disordered" evidence="1">
    <location>
        <begin position="515"/>
        <end position="581"/>
    </location>
</feature>
<feature type="transmembrane region" description="Helical" evidence="2">
    <location>
        <begin position="208"/>
        <end position="227"/>
    </location>
</feature>
<sequence length="581" mass="61785">MVRSTTDDRGKTQPKSSQRWFVRATAVGVLGGLALNAAVPEGKAEIFSPEVMAAAAVSVAKKRTPPKPEPAETYQERQDRIADSKRSMLAPLAENQGKDTTCVSGEFTTLSIVYESIIESLMPSLPPQIQAAARANNKAVQQWMANVHVSTLAVSDNPRTLGADMDDPQYRTALSQIVVNNLLKIRDGKQNEAIPVKNITLSQAVESAWLYLFVGVLAPVRFGLAMLPGLGSPLSKPLAGTPLSPIAGFVTYNTLLTLGFTGAQLGLQYLYQGISNAVLNQCVARVTDEQKDDAGKPSETVTFDIPIHPLIQGAANQLALADNDTCSPIGDQSLGRIVKRTGEAAKASAPNPAAKRAIDREVGKILRQMKGVHVPHHLIPADPADFTQAEQLASFIGGMVPYIGGAPLDIVIGLGHHLGTGKNLGEMVSLHDLTVTKSLTAAYYSYALSLYLFQQIGGLLVSPIPVPGLQDVTVAPVRMIGAVLGLPLTYGLVTFHHVVRSMCFVEDDTTGTGLGAEANKKDPEAHAKAVAAKKKADAEKAKKARKTRQSSKPRKSTPRVTKTRQVGVPGTPGGVTLPVYE</sequence>
<reference evidence="3 4" key="1">
    <citation type="submission" date="2018-03" db="EMBL/GenBank/DDBJ databases">
        <title>Characteristics and genome of n-alkane degrading marine bacteria Gordonia iterans isolated from crude oil contaminated in Tae-an, South Korea.</title>
        <authorList>
            <person name="Lee S.-S."/>
            <person name="Kim H."/>
        </authorList>
    </citation>
    <scope>NUCLEOTIDE SEQUENCE [LARGE SCALE GENOMIC DNA]</scope>
    <source>
        <strain evidence="3 4">Co17</strain>
    </source>
</reference>
<evidence type="ECO:0000256" key="1">
    <source>
        <dbReference type="SAM" id="MobiDB-lite"/>
    </source>
</evidence>
<feature type="compositionally biased region" description="Basic residues" evidence="1">
    <location>
        <begin position="542"/>
        <end position="557"/>
    </location>
</feature>
<feature type="compositionally biased region" description="Low complexity" evidence="1">
    <location>
        <begin position="566"/>
        <end position="581"/>
    </location>
</feature>
<dbReference type="AlphaFoldDB" id="A0A2S0KEU2"/>
<keyword evidence="2" id="KW-0472">Membrane</keyword>
<dbReference type="OrthoDB" id="4477733at2"/>
<keyword evidence="4" id="KW-1185">Reference proteome</keyword>
<evidence type="ECO:0000313" key="3">
    <source>
        <dbReference type="EMBL" id="AVM00184.1"/>
    </source>
</evidence>
<keyword evidence="2" id="KW-1133">Transmembrane helix</keyword>